<gene>
    <name evidence="2" type="ORF">CVS47_01313</name>
</gene>
<sequence length="185" mass="19018">MRAFLRRHRVALVCLVVVVPGLVALLIVVPIAERSAIQPRTVEAAAGETATAGGLEFTVRASQEFPGGSGSIVLPPDAALAAAVIDVAPVGGSDSATCVIDLVAPGPEGPIEWPTEYDVAKYGYGRGEGFATGCDPSATAPYSVESVFLTPTGTFRTAAVRITVTEDGLPVEVTLRLSEQDPAQG</sequence>
<evidence type="ECO:0000256" key="1">
    <source>
        <dbReference type="SAM" id="Phobius"/>
    </source>
</evidence>
<evidence type="ECO:0000313" key="3">
    <source>
        <dbReference type="Proteomes" id="UP000276888"/>
    </source>
</evidence>
<organism evidence="2 3">
    <name type="scientific">Microbacterium lemovicicum</name>
    <dbReference type="NCBI Taxonomy" id="1072463"/>
    <lineage>
        <taxon>Bacteria</taxon>
        <taxon>Bacillati</taxon>
        <taxon>Actinomycetota</taxon>
        <taxon>Actinomycetes</taxon>
        <taxon>Micrococcales</taxon>
        <taxon>Microbacteriaceae</taxon>
        <taxon>Microbacterium</taxon>
    </lineage>
</organism>
<feature type="transmembrane region" description="Helical" evidence="1">
    <location>
        <begin position="12"/>
        <end position="32"/>
    </location>
</feature>
<keyword evidence="1" id="KW-0472">Membrane</keyword>
<keyword evidence="1" id="KW-0812">Transmembrane</keyword>
<reference evidence="2 3" key="1">
    <citation type="submission" date="2018-08" db="EMBL/GenBank/DDBJ databases">
        <title>Microbacterium lemovicicum sp. nov., a bacterium isolated from a natural uranium-rich soil.</title>
        <authorList>
            <person name="ORTET P."/>
        </authorList>
    </citation>
    <scope>NUCLEOTIDE SEQUENCE [LARGE SCALE GENOMIC DNA]</scope>
    <source>
        <strain evidence="2 3">Viu22</strain>
    </source>
</reference>
<dbReference type="AlphaFoldDB" id="A0A3S9W9H4"/>
<name>A0A3S9W9H4_9MICO</name>
<dbReference type="KEGG" id="mlv:CVS47_01313"/>
<keyword evidence="3" id="KW-1185">Reference proteome</keyword>
<dbReference type="EMBL" id="CP031423">
    <property type="protein sequence ID" value="AZS36705.1"/>
    <property type="molecule type" value="Genomic_DNA"/>
</dbReference>
<protein>
    <submittedName>
        <fullName evidence="2">Uncharacterized protein</fullName>
    </submittedName>
</protein>
<dbReference type="RefSeq" id="WP_127095374.1">
    <property type="nucleotide sequence ID" value="NZ_CP031423.1"/>
</dbReference>
<proteinExistence type="predicted"/>
<accession>A0A3S9W9H4</accession>
<evidence type="ECO:0000313" key="2">
    <source>
        <dbReference type="EMBL" id="AZS36705.1"/>
    </source>
</evidence>
<keyword evidence="1" id="KW-1133">Transmembrane helix</keyword>
<dbReference type="Proteomes" id="UP000276888">
    <property type="component" value="Chromosome"/>
</dbReference>